<dbReference type="AlphaFoldDB" id="A0A0D0IVD3"/>
<reference evidence="6 7" key="1">
    <citation type="submission" date="2015-01" db="EMBL/GenBank/DDBJ databases">
        <title>Draft genome sequence of Leucobacter komagatae strain VKM ST2845.</title>
        <authorList>
            <person name="Karlyshev A.V."/>
            <person name="Kudryashova E.B."/>
        </authorList>
    </citation>
    <scope>NUCLEOTIDE SEQUENCE [LARGE SCALE GENOMIC DNA]</scope>
    <source>
        <strain evidence="6 7">VKM ST2845</strain>
    </source>
</reference>
<dbReference type="InterPro" id="IPR000847">
    <property type="entry name" value="LysR_HTH_N"/>
</dbReference>
<dbReference type="PANTHER" id="PTHR30346">
    <property type="entry name" value="TRANSCRIPTIONAL DUAL REGULATOR HCAR-RELATED"/>
    <property type="match status" value="1"/>
</dbReference>
<dbReference type="Gene3D" id="3.40.190.290">
    <property type="match status" value="1"/>
</dbReference>
<dbReference type="PANTHER" id="PTHR30346:SF30">
    <property type="entry name" value="SMALL NEUTRAL PROTEASE REGULATORY PROTEIN"/>
    <property type="match status" value="1"/>
</dbReference>
<dbReference type="InterPro" id="IPR036388">
    <property type="entry name" value="WH-like_DNA-bd_sf"/>
</dbReference>
<dbReference type="PRINTS" id="PR00039">
    <property type="entry name" value="HTHLYSR"/>
</dbReference>
<sequence>MEMQQMRYVVAVAEERSFTRAAERCRVVQSALSHQVKALERELGVSLFARTSRRVELTPAGEAFLPAARASLAAAERAQVDAAAAAGEVRGALSIGLIPTVTAVDVPRALAEFHRAYPHVQIGLRGGGSDGFVSEIIAGRMDAAILGFPDDVRVTGVATRVLARERLVAVVPEGHPLAGPADAAGPAGVATLPRDGVRLADLAGETFADFPADTPGRAQSDRAFAAAGVRRDAAFEAMDVGLLLELVRNGLVVTIMARGLVAGQPGVRAVELADGPTRVEYLAWSAFNPSPAALAFLGFLERSDAAATPSPR</sequence>
<keyword evidence="4" id="KW-0804">Transcription</keyword>
<keyword evidence="3" id="KW-0238">DNA-binding</keyword>
<dbReference type="Pfam" id="PF00126">
    <property type="entry name" value="HTH_1"/>
    <property type="match status" value="1"/>
</dbReference>
<dbReference type="EMBL" id="JXSQ01000002">
    <property type="protein sequence ID" value="KIP53558.1"/>
    <property type="molecule type" value="Genomic_DNA"/>
</dbReference>
<comment type="caution">
    <text evidence="6">The sequence shown here is derived from an EMBL/GenBank/DDBJ whole genome shotgun (WGS) entry which is preliminary data.</text>
</comment>
<evidence type="ECO:0000313" key="7">
    <source>
        <dbReference type="Proteomes" id="UP000032120"/>
    </source>
</evidence>
<keyword evidence="7" id="KW-1185">Reference proteome</keyword>
<organism evidence="6 7">
    <name type="scientific">Leucobacter komagatae</name>
    <dbReference type="NCBI Taxonomy" id="55969"/>
    <lineage>
        <taxon>Bacteria</taxon>
        <taxon>Bacillati</taxon>
        <taxon>Actinomycetota</taxon>
        <taxon>Actinomycetes</taxon>
        <taxon>Micrococcales</taxon>
        <taxon>Microbacteriaceae</taxon>
        <taxon>Leucobacter</taxon>
    </lineage>
</organism>
<evidence type="ECO:0000313" key="6">
    <source>
        <dbReference type="EMBL" id="KIP53558.1"/>
    </source>
</evidence>
<proteinExistence type="inferred from homology"/>
<dbReference type="FunFam" id="1.10.10.10:FF:000001">
    <property type="entry name" value="LysR family transcriptional regulator"/>
    <property type="match status" value="1"/>
</dbReference>
<protein>
    <submittedName>
        <fullName evidence="6">LysR family transcriptional regulator</fullName>
    </submittedName>
</protein>
<evidence type="ECO:0000259" key="5">
    <source>
        <dbReference type="PROSITE" id="PS50931"/>
    </source>
</evidence>
<gene>
    <name evidence="6" type="ORF">SD72_02490</name>
</gene>
<evidence type="ECO:0000256" key="4">
    <source>
        <dbReference type="ARBA" id="ARBA00023163"/>
    </source>
</evidence>
<dbReference type="Proteomes" id="UP000032120">
    <property type="component" value="Unassembled WGS sequence"/>
</dbReference>
<dbReference type="GO" id="GO:0032993">
    <property type="term" value="C:protein-DNA complex"/>
    <property type="evidence" value="ECO:0007669"/>
    <property type="project" value="TreeGrafter"/>
</dbReference>
<dbReference type="Pfam" id="PF03466">
    <property type="entry name" value="LysR_substrate"/>
    <property type="match status" value="1"/>
</dbReference>
<dbReference type="CDD" id="cd08436">
    <property type="entry name" value="PBP2_LTTR_like_3"/>
    <property type="match status" value="1"/>
</dbReference>
<dbReference type="InterPro" id="IPR005119">
    <property type="entry name" value="LysR_subst-bd"/>
</dbReference>
<dbReference type="PROSITE" id="PS50931">
    <property type="entry name" value="HTH_LYSR"/>
    <property type="match status" value="1"/>
</dbReference>
<evidence type="ECO:0000256" key="1">
    <source>
        <dbReference type="ARBA" id="ARBA00009437"/>
    </source>
</evidence>
<dbReference type="InterPro" id="IPR036390">
    <property type="entry name" value="WH_DNA-bd_sf"/>
</dbReference>
<name>A0A0D0IVD3_9MICO</name>
<dbReference type="OrthoDB" id="3636008at2"/>
<evidence type="ECO:0000256" key="2">
    <source>
        <dbReference type="ARBA" id="ARBA00023015"/>
    </source>
</evidence>
<dbReference type="Gene3D" id="1.10.10.10">
    <property type="entry name" value="Winged helix-like DNA-binding domain superfamily/Winged helix DNA-binding domain"/>
    <property type="match status" value="1"/>
</dbReference>
<comment type="similarity">
    <text evidence="1">Belongs to the LysR transcriptional regulatory family.</text>
</comment>
<dbReference type="GO" id="GO:0003677">
    <property type="term" value="F:DNA binding"/>
    <property type="evidence" value="ECO:0007669"/>
    <property type="project" value="UniProtKB-KW"/>
</dbReference>
<dbReference type="SUPFAM" id="SSF46785">
    <property type="entry name" value="Winged helix' DNA-binding domain"/>
    <property type="match status" value="1"/>
</dbReference>
<dbReference type="GO" id="GO:0003700">
    <property type="term" value="F:DNA-binding transcription factor activity"/>
    <property type="evidence" value="ECO:0007669"/>
    <property type="project" value="InterPro"/>
</dbReference>
<accession>A0A0D0IVD3</accession>
<dbReference type="SUPFAM" id="SSF53850">
    <property type="entry name" value="Periplasmic binding protein-like II"/>
    <property type="match status" value="1"/>
</dbReference>
<keyword evidence="2" id="KW-0805">Transcription regulation</keyword>
<feature type="domain" description="HTH lysR-type" evidence="5">
    <location>
        <begin position="1"/>
        <end position="58"/>
    </location>
</feature>
<evidence type="ECO:0000256" key="3">
    <source>
        <dbReference type="ARBA" id="ARBA00023125"/>
    </source>
</evidence>